<keyword evidence="11" id="KW-0238">DNA-binding</keyword>
<feature type="compositionally biased region" description="Basic and acidic residues" evidence="16">
    <location>
        <begin position="108"/>
        <end position="127"/>
    </location>
</feature>
<evidence type="ECO:0000259" key="19">
    <source>
        <dbReference type="PROSITE" id="PS50188"/>
    </source>
</evidence>
<dbReference type="FunFam" id="3.30.160.60:FF:002343">
    <property type="entry name" value="Zinc finger protein 33A"/>
    <property type="match status" value="2"/>
</dbReference>
<dbReference type="Pfam" id="PF13765">
    <property type="entry name" value="PRY"/>
    <property type="match status" value="1"/>
</dbReference>
<evidence type="ECO:0000256" key="5">
    <source>
        <dbReference type="ARBA" id="ARBA00022723"/>
    </source>
</evidence>
<dbReference type="FunFam" id="3.30.160.60:FF:001011">
    <property type="entry name" value="Zinc finger protein 793"/>
    <property type="match status" value="1"/>
</dbReference>
<feature type="domain" description="C2H2-type" evidence="18">
    <location>
        <begin position="295"/>
        <end position="322"/>
    </location>
</feature>
<comment type="subcellular location">
    <subcellularLocation>
        <location evidence="2">Nucleus</location>
    </subcellularLocation>
</comment>
<protein>
    <submittedName>
        <fullName evidence="20">Zinc finger protein 184-like</fullName>
    </submittedName>
</protein>
<dbReference type="InterPro" id="IPR043136">
    <property type="entry name" value="B30.2/SPRY_sf"/>
</dbReference>
<evidence type="ECO:0000256" key="8">
    <source>
        <dbReference type="ARBA" id="ARBA00022833"/>
    </source>
</evidence>
<dbReference type="InterPro" id="IPR058030">
    <property type="entry name" value="TRIM8/14/16/25/29/45/65_CC"/>
</dbReference>
<dbReference type="Pfam" id="PF25600">
    <property type="entry name" value="TRIM_CC"/>
    <property type="match status" value="1"/>
</dbReference>
<evidence type="ECO:0000256" key="12">
    <source>
        <dbReference type="ARBA" id="ARBA00023163"/>
    </source>
</evidence>
<dbReference type="Gene3D" id="2.60.120.920">
    <property type="match status" value="1"/>
</dbReference>
<proteinExistence type="inferred from homology"/>
<comment type="similarity">
    <text evidence="3">Belongs to the krueppel C2H2-type zinc-finger protein family.</text>
</comment>
<dbReference type="SMART" id="SM00355">
    <property type="entry name" value="ZnF_C2H2"/>
    <property type="match status" value="5"/>
</dbReference>
<feature type="domain" description="C2H2-type" evidence="18">
    <location>
        <begin position="211"/>
        <end position="238"/>
    </location>
</feature>
<reference evidence="20" key="3">
    <citation type="submission" date="2025-09" db="UniProtKB">
        <authorList>
            <consortium name="Ensembl"/>
        </authorList>
    </citation>
    <scope>IDENTIFICATION</scope>
</reference>
<feature type="domain" description="C2H2-type" evidence="18">
    <location>
        <begin position="239"/>
        <end position="266"/>
    </location>
</feature>
<dbReference type="InterPro" id="IPR000315">
    <property type="entry name" value="Znf_B-box"/>
</dbReference>
<evidence type="ECO:0000256" key="7">
    <source>
        <dbReference type="ARBA" id="ARBA00022771"/>
    </source>
</evidence>
<dbReference type="PROSITE" id="PS00028">
    <property type="entry name" value="ZINC_FINGER_C2H2_1"/>
    <property type="match status" value="5"/>
</dbReference>
<dbReference type="SMART" id="SM00449">
    <property type="entry name" value="SPRY"/>
    <property type="match status" value="1"/>
</dbReference>
<dbReference type="InterPro" id="IPR003879">
    <property type="entry name" value="Butyrophylin_SPRY"/>
</dbReference>
<feature type="domain" description="B30.2/SPRY" evidence="19">
    <location>
        <begin position="587"/>
        <end position="782"/>
    </location>
</feature>
<dbReference type="InterPro" id="IPR001870">
    <property type="entry name" value="B30.2/SPRY"/>
</dbReference>
<evidence type="ECO:0000256" key="16">
    <source>
        <dbReference type="SAM" id="MobiDB-lite"/>
    </source>
</evidence>
<dbReference type="InterPro" id="IPR013320">
    <property type="entry name" value="ConA-like_dom_sf"/>
</dbReference>
<dbReference type="Pfam" id="PF00643">
    <property type="entry name" value="zf-B_box"/>
    <property type="match status" value="1"/>
</dbReference>
<feature type="region of interest" description="Disordered" evidence="16">
    <location>
        <begin position="102"/>
        <end position="156"/>
    </location>
</feature>
<keyword evidence="10" id="KW-0805">Transcription regulation</keyword>
<feature type="domain" description="B box-type" evidence="17">
    <location>
        <begin position="369"/>
        <end position="409"/>
    </location>
</feature>
<reference evidence="20" key="1">
    <citation type="submission" date="2021-06" db="EMBL/GenBank/DDBJ databases">
        <authorList>
            <consortium name="Wellcome Sanger Institute Data Sharing"/>
        </authorList>
    </citation>
    <scope>NUCLEOTIDE SEQUENCE [LARGE SCALE GENOMIC DNA]</scope>
</reference>
<dbReference type="InterPro" id="IPR036236">
    <property type="entry name" value="Znf_C2H2_sf"/>
</dbReference>
<dbReference type="PANTHER" id="PTHR25465">
    <property type="entry name" value="B-BOX DOMAIN CONTAINING"/>
    <property type="match status" value="1"/>
</dbReference>
<evidence type="ECO:0000256" key="11">
    <source>
        <dbReference type="ARBA" id="ARBA00023125"/>
    </source>
</evidence>
<feature type="coiled-coil region" evidence="15">
    <location>
        <begin position="417"/>
        <end position="526"/>
    </location>
</feature>
<dbReference type="GeneTree" id="ENSGT01150000286950"/>
<feature type="domain" description="C2H2-type" evidence="18">
    <location>
        <begin position="267"/>
        <end position="294"/>
    </location>
</feature>
<dbReference type="Ensembl" id="ENSECRT00000004468.1">
    <property type="protein sequence ID" value="ENSECRP00000004400.1"/>
    <property type="gene ID" value="ENSECRG00000002985.1"/>
</dbReference>
<dbReference type="CDD" id="cd16040">
    <property type="entry name" value="SPRY_PRY_SNTX"/>
    <property type="match status" value="1"/>
</dbReference>
<keyword evidence="5" id="KW-0479">Metal-binding</keyword>
<dbReference type="GO" id="GO:0005737">
    <property type="term" value="C:cytoplasm"/>
    <property type="evidence" value="ECO:0007669"/>
    <property type="project" value="UniProtKB-ARBA"/>
</dbReference>
<keyword evidence="21" id="KW-1185">Reference proteome</keyword>
<evidence type="ECO:0000259" key="18">
    <source>
        <dbReference type="PROSITE" id="PS50157"/>
    </source>
</evidence>
<dbReference type="Proteomes" id="UP000694620">
    <property type="component" value="Chromosome 5"/>
</dbReference>
<keyword evidence="4" id="KW-1017">Isopeptide bond</keyword>
<evidence type="ECO:0000256" key="1">
    <source>
        <dbReference type="ARBA" id="ARBA00003767"/>
    </source>
</evidence>
<evidence type="ECO:0000256" key="10">
    <source>
        <dbReference type="ARBA" id="ARBA00023015"/>
    </source>
</evidence>
<keyword evidence="15" id="KW-0175">Coiled coil</keyword>
<dbReference type="InterPro" id="IPR003877">
    <property type="entry name" value="SPRY_dom"/>
</dbReference>
<dbReference type="PRINTS" id="PR01407">
    <property type="entry name" value="BUTYPHLNCDUF"/>
</dbReference>
<reference evidence="20" key="2">
    <citation type="submission" date="2025-08" db="UniProtKB">
        <authorList>
            <consortium name="Ensembl"/>
        </authorList>
    </citation>
    <scope>IDENTIFICATION</scope>
</reference>
<evidence type="ECO:0000256" key="4">
    <source>
        <dbReference type="ARBA" id="ARBA00022499"/>
    </source>
</evidence>
<name>A0A8C4RNT9_ERPCA</name>
<dbReference type="FunFam" id="3.30.160.60:FF:000247">
    <property type="entry name" value="Zinc finger protein 236"/>
    <property type="match status" value="1"/>
</dbReference>
<dbReference type="AlphaFoldDB" id="A0A8C4RNT9"/>
<dbReference type="InterPro" id="IPR051051">
    <property type="entry name" value="E3_ubiq-ligase_TRIM/RNF"/>
</dbReference>
<accession>A0A8C4RNT9</accession>
<dbReference type="GO" id="GO:0003677">
    <property type="term" value="F:DNA binding"/>
    <property type="evidence" value="ECO:0007669"/>
    <property type="project" value="UniProtKB-KW"/>
</dbReference>
<dbReference type="InterPro" id="IPR006574">
    <property type="entry name" value="PRY"/>
</dbReference>
<dbReference type="PROSITE" id="PS50119">
    <property type="entry name" value="ZF_BBOX"/>
    <property type="match status" value="1"/>
</dbReference>
<evidence type="ECO:0000256" key="14">
    <source>
        <dbReference type="PROSITE-ProRule" id="PRU00024"/>
    </source>
</evidence>
<evidence type="ECO:0000256" key="9">
    <source>
        <dbReference type="ARBA" id="ARBA00022843"/>
    </source>
</evidence>
<dbReference type="SUPFAM" id="SSF49899">
    <property type="entry name" value="Concanavalin A-like lectins/glucanases"/>
    <property type="match status" value="1"/>
</dbReference>
<evidence type="ECO:0000256" key="2">
    <source>
        <dbReference type="ARBA" id="ARBA00004123"/>
    </source>
</evidence>
<dbReference type="SUPFAM" id="SSF57845">
    <property type="entry name" value="B-box zinc-binding domain"/>
    <property type="match status" value="1"/>
</dbReference>
<dbReference type="PROSITE" id="PS50157">
    <property type="entry name" value="ZINC_FINGER_C2H2_2"/>
    <property type="match status" value="5"/>
</dbReference>
<dbReference type="SMART" id="SM00589">
    <property type="entry name" value="PRY"/>
    <property type="match status" value="1"/>
</dbReference>
<feature type="domain" description="C2H2-type" evidence="18">
    <location>
        <begin position="323"/>
        <end position="350"/>
    </location>
</feature>
<dbReference type="GO" id="GO:0008270">
    <property type="term" value="F:zinc ion binding"/>
    <property type="evidence" value="ECO:0007669"/>
    <property type="project" value="UniProtKB-KW"/>
</dbReference>
<keyword evidence="6" id="KW-0677">Repeat</keyword>
<keyword evidence="13" id="KW-0539">Nucleus</keyword>
<dbReference type="Pfam" id="PF13912">
    <property type="entry name" value="zf-C2H2_6"/>
    <property type="match status" value="1"/>
</dbReference>
<dbReference type="Gene3D" id="3.30.160.60">
    <property type="entry name" value="Classic Zinc Finger"/>
    <property type="match status" value="6"/>
</dbReference>
<dbReference type="PANTHER" id="PTHR25465:SF14">
    <property type="entry name" value="E3 UBIQUITIN-PROTEIN LIGASE TRIM65"/>
    <property type="match status" value="1"/>
</dbReference>
<evidence type="ECO:0000313" key="21">
    <source>
        <dbReference type="Proteomes" id="UP000694620"/>
    </source>
</evidence>
<evidence type="ECO:0000256" key="13">
    <source>
        <dbReference type="ARBA" id="ARBA00023242"/>
    </source>
</evidence>
<evidence type="ECO:0000313" key="20">
    <source>
        <dbReference type="Ensembl" id="ENSECRP00000004400.1"/>
    </source>
</evidence>
<feature type="compositionally biased region" description="Polar residues" evidence="16">
    <location>
        <begin position="138"/>
        <end position="156"/>
    </location>
</feature>
<keyword evidence="7 14" id="KW-0863">Zinc-finger</keyword>
<sequence length="782" mass="89477">MASAKVDSVDERTVDIKEEKGDRLTPEYVCVKLEDHEESISVFKEEEECKRVSADNKAEDLNDFSVGLDFQKHETENIFMQDACEESPSSLQPWSTNMERLATQENSAELKSELSESEEKITEGNEREGEESPGSVGINLQKNGSFSPPSFGQHSLQYNEKGMKKSARLSEDLTAAFLQCSSLPATGVTQTEAIKTDQQQVEKEIQIPTGKQCLECGKQFTHTSDLNEHMKIHTGDKSYCCHECGKSFTRISSLNMHRRIHTGEKPHCCSECGKSFSRKISLKNHRRIHTGEITHCCPDCGKSLSRRFDLQRHRKIHTGEKPYCCLECGKLFSHISGLQNHRRIHTGEKPHCEVASLKHHKLVDSDRNLKENLCVKHQKSLEMFCKTDEMCVCMMCGMTEHDGHEKVEQKMEREGKQKQMGAALKEIRKRLEEKEKKLRETRKTAEEMKLSVERVMREHEKRFTDLIQCIEEAHKKLIERITEQEKREMEKAEGVMEQLEKEIEELKRKEDELKEISETKDHLQFLQTFSPCCTLPADGDSLSFTVTAEFSSEDLLSELSGLKKSLEKISQQDILTRTPPGPEAPIFTLQPPEPQSREEFLQYFCPLTLDINTASRDLHLSEGNKKVTHKGTRAKYPDHPDRFDYWCQVLCREVLTGTRCYWEVECSGLFIKIGVAYKGLSRKGGVWECGLGYNDKSWCLWCCDSQYSVRHNNKQTVIGAPYSPRIGVYLDWPAGSLSFYSVSHTMTLLHRFNTSFTEPLYPGFGFGLHSSLTISHLTPCDH</sequence>
<dbReference type="Pfam" id="PF00622">
    <property type="entry name" value="SPRY"/>
    <property type="match status" value="1"/>
</dbReference>
<evidence type="ECO:0000256" key="15">
    <source>
        <dbReference type="SAM" id="Coils"/>
    </source>
</evidence>
<dbReference type="SUPFAM" id="SSF57667">
    <property type="entry name" value="beta-beta-alpha zinc fingers"/>
    <property type="match status" value="3"/>
</dbReference>
<dbReference type="Pfam" id="PF00096">
    <property type="entry name" value="zf-C2H2"/>
    <property type="match status" value="3"/>
</dbReference>
<dbReference type="PROSITE" id="PS50188">
    <property type="entry name" value="B302_SPRY"/>
    <property type="match status" value="1"/>
</dbReference>
<dbReference type="CDD" id="cd19769">
    <property type="entry name" value="Bbox2_TRIM16-like"/>
    <property type="match status" value="1"/>
</dbReference>
<dbReference type="GO" id="GO:0005634">
    <property type="term" value="C:nucleus"/>
    <property type="evidence" value="ECO:0007669"/>
    <property type="project" value="UniProtKB-SubCell"/>
</dbReference>
<organism evidence="20 21">
    <name type="scientific">Erpetoichthys calabaricus</name>
    <name type="common">Rope fish</name>
    <name type="synonym">Calamoichthys calabaricus</name>
    <dbReference type="NCBI Taxonomy" id="27687"/>
    <lineage>
        <taxon>Eukaryota</taxon>
        <taxon>Metazoa</taxon>
        <taxon>Chordata</taxon>
        <taxon>Craniata</taxon>
        <taxon>Vertebrata</taxon>
        <taxon>Euteleostomi</taxon>
        <taxon>Actinopterygii</taxon>
        <taxon>Polypteriformes</taxon>
        <taxon>Polypteridae</taxon>
        <taxon>Erpetoichthys</taxon>
    </lineage>
</organism>
<keyword evidence="9" id="KW-0832">Ubl conjugation</keyword>
<keyword evidence="12" id="KW-0804">Transcription</keyword>
<evidence type="ECO:0000256" key="3">
    <source>
        <dbReference type="ARBA" id="ARBA00006991"/>
    </source>
</evidence>
<evidence type="ECO:0000256" key="6">
    <source>
        <dbReference type="ARBA" id="ARBA00022737"/>
    </source>
</evidence>
<comment type="function">
    <text evidence="1">May be involved in transcriptional regulation.</text>
</comment>
<evidence type="ECO:0000259" key="17">
    <source>
        <dbReference type="PROSITE" id="PS50119"/>
    </source>
</evidence>
<keyword evidence="8" id="KW-0862">Zinc</keyword>
<dbReference type="InterPro" id="IPR013087">
    <property type="entry name" value="Znf_C2H2_type"/>
</dbReference>